<organism evidence="3 4">
    <name type="scientific">Symbiodinium microadriaticum</name>
    <name type="common">Dinoflagellate</name>
    <name type="synonym">Zooxanthella microadriatica</name>
    <dbReference type="NCBI Taxonomy" id="2951"/>
    <lineage>
        <taxon>Eukaryota</taxon>
        <taxon>Sar</taxon>
        <taxon>Alveolata</taxon>
        <taxon>Dinophyceae</taxon>
        <taxon>Suessiales</taxon>
        <taxon>Symbiodiniaceae</taxon>
        <taxon>Symbiodinium</taxon>
    </lineage>
</organism>
<dbReference type="OrthoDB" id="6132271at2759"/>
<dbReference type="GO" id="GO:0015074">
    <property type="term" value="P:DNA integration"/>
    <property type="evidence" value="ECO:0007669"/>
    <property type="project" value="InterPro"/>
</dbReference>
<dbReference type="Gene3D" id="3.30.420.10">
    <property type="entry name" value="Ribonuclease H-like superfamily/Ribonuclease H"/>
    <property type="match status" value="1"/>
</dbReference>
<dbReference type="EMBL" id="LSRX01000124">
    <property type="protein sequence ID" value="OLQ08120.1"/>
    <property type="molecule type" value="Genomic_DNA"/>
</dbReference>
<evidence type="ECO:0000256" key="1">
    <source>
        <dbReference type="SAM" id="MobiDB-lite"/>
    </source>
</evidence>
<feature type="compositionally biased region" description="Low complexity" evidence="1">
    <location>
        <begin position="1118"/>
        <end position="1128"/>
    </location>
</feature>
<feature type="region of interest" description="Disordered" evidence="1">
    <location>
        <begin position="355"/>
        <end position="390"/>
    </location>
</feature>
<protein>
    <recommendedName>
        <fullName evidence="2">Integrase catalytic domain-containing protein</fullName>
    </recommendedName>
</protein>
<proteinExistence type="predicted"/>
<feature type="region of interest" description="Disordered" evidence="1">
    <location>
        <begin position="655"/>
        <end position="681"/>
    </location>
</feature>
<dbReference type="InterPro" id="IPR001584">
    <property type="entry name" value="Integrase_cat-core"/>
</dbReference>
<dbReference type="GO" id="GO:0003676">
    <property type="term" value="F:nucleic acid binding"/>
    <property type="evidence" value="ECO:0007669"/>
    <property type="project" value="InterPro"/>
</dbReference>
<dbReference type="InterPro" id="IPR012337">
    <property type="entry name" value="RNaseH-like_sf"/>
</dbReference>
<accession>A0A1Q9EL21</accession>
<dbReference type="InterPro" id="IPR036397">
    <property type="entry name" value="RNaseH_sf"/>
</dbReference>
<feature type="domain" description="Integrase catalytic" evidence="2">
    <location>
        <begin position="794"/>
        <end position="901"/>
    </location>
</feature>
<dbReference type="PROSITE" id="PS50994">
    <property type="entry name" value="INTEGRASE"/>
    <property type="match status" value="1"/>
</dbReference>
<evidence type="ECO:0000313" key="3">
    <source>
        <dbReference type="EMBL" id="OLQ08120.1"/>
    </source>
</evidence>
<keyword evidence="4" id="KW-1185">Reference proteome</keyword>
<dbReference type="SUPFAM" id="SSF53098">
    <property type="entry name" value="Ribonuclease H-like"/>
    <property type="match status" value="1"/>
</dbReference>
<dbReference type="Proteomes" id="UP000186817">
    <property type="component" value="Unassembled WGS sequence"/>
</dbReference>
<feature type="region of interest" description="Disordered" evidence="1">
    <location>
        <begin position="164"/>
        <end position="185"/>
    </location>
</feature>
<evidence type="ECO:0000313" key="4">
    <source>
        <dbReference type="Proteomes" id="UP000186817"/>
    </source>
</evidence>
<feature type="compositionally biased region" description="Basic and acidic residues" evidence="1">
    <location>
        <begin position="1092"/>
        <end position="1101"/>
    </location>
</feature>
<sequence>MMVQLKDRAAQLVKHLTIKDVNGVNGKEVIFRELEKSPLIKQVDRRRVDEHMRRLMQLSRAAGESMESYVTRASVYRSHLLGVDASMAMGEAGDMSDEGKVVIELASELDGENGFPVGQSEPNLAKNGEEWLLQREYRGRVVSGQPGGKGARSVFVAEMDEIPGEDGEDLAEGREDGSGEPGPPELVYLEHEAFGTQYKARQKIAEVRKLRQYYQKPDTEEKKRWLSEQMKKNPCHACGQYGGPGDEIEVDGGTIESSSSSFRGVCWSLKALSFKVILDIGCMRSVVGVGWATEVIGRWREEGRWRRVEKEVEAFRFGDGEVLYSRYRVEFVGTFAGKECPQLVEVSEDEFDMVTDQGEELRPKPRKNNHPVPRRSGDGKPPSALAAQAAGSRASVAEISGLTAEELKMVTKRRAKAAVAKSKAAQNRALTGEKADYPSLSQMWSWDVALNIAASTKSRLVTFGWKRMLWQLRVKAAVEAEGGRRWKKNRRWLAHLLSREVAALWRHMGAMRQKLNNPAGVTAGKAIMAALIATTLDPGNYKVVEVVDGAGSLASCLRERDGWEVTEEAYTQIELQQPDLVVLSPRPEPSLWEARRAQLPLWKWVAEVWKLQQGHGRLVVVVQPAQSQALQLSFMKERDGDQGAGGDVCLRVGGGAPGAGELPEGDGGGQSLRGGAKAQAGTTRLRWPSSFCERLVSGAEEVFKQLPGGSLLGLGDNVPQDEDWVWETAPVSNANVPEEGLRQALQEQGSTGEKYDYITYDGSAMQQPRRLRQTVAHLHVTLGHLSNERLARMLSLSGGQAGVVDLAKKLRCQCAGQKFVVTHYIDGLTDYHIGDLTDRPDSGFAREILQDLWIASFGAPDLLVTDGGPEFCGEIETVASLFGMVHEVVPEGAKWRMGLAEACLAAFAAKNRTVNKGGVSPMQAVTGRSTTLPGSLMQQICTGEMRYQYNQAMETNEALQRADRIRQGAVEAFFWLDAHSALRKALTSRSRPPTLEGIREGATVYVYDPPVSRRGQARRLQDHSSWSGPGVIVCVERDTPVPQRVWVRLRGRVKAFPLEKIRLATLDEMVSAQFVTDALKEVEAELQGGQIKVDDEAKGTDKPAASDNPPEARRPARRPASSSSSSSETSDTDGGDKARPAVDPQSEESSWMMCRWP</sequence>
<feature type="compositionally biased region" description="Basic residues" evidence="1">
    <location>
        <begin position="364"/>
        <end position="373"/>
    </location>
</feature>
<reference evidence="3 4" key="1">
    <citation type="submission" date="2016-02" db="EMBL/GenBank/DDBJ databases">
        <title>Genome analysis of coral dinoflagellate symbionts highlights evolutionary adaptations to a symbiotic lifestyle.</title>
        <authorList>
            <person name="Aranda M."/>
            <person name="Li Y."/>
            <person name="Liew Y.J."/>
            <person name="Baumgarten S."/>
            <person name="Simakov O."/>
            <person name="Wilson M."/>
            <person name="Piel J."/>
            <person name="Ashoor H."/>
            <person name="Bougouffa S."/>
            <person name="Bajic V.B."/>
            <person name="Ryu T."/>
            <person name="Ravasi T."/>
            <person name="Bayer T."/>
            <person name="Micklem G."/>
            <person name="Kim H."/>
            <person name="Bhak J."/>
            <person name="Lajeunesse T.C."/>
            <person name="Voolstra C.R."/>
        </authorList>
    </citation>
    <scope>NUCLEOTIDE SEQUENCE [LARGE SCALE GENOMIC DNA]</scope>
    <source>
        <strain evidence="3 4">CCMP2467</strain>
    </source>
</reference>
<gene>
    <name evidence="3" type="ORF">AK812_SmicGene8385</name>
</gene>
<comment type="caution">
    <text evidence="3">The sequence shown here is derived from an EMBL/GenBank/DDBJ whole genome shotgun (WGS) entry which is preliminary data.</text>
</comment>
<evidence type="ECO:0000259" key="2">
    <source>
        <dbReference type="PROSITE" id="PS50994"/>
    </source>
</evidence>
<name>A0A1Q9EL21_SYMMI</name>
<dbReference type="AlphaFoldDB" id="A0A1Q9EL21"/>
<feature type="region of interest" description="Disordered" evidence="1">
    <location>
        <begin position="1090"/>
        <end position="1157"/>
    </location>
</feature>